<keyword evidence="4 6" id="KW-1133">Transmembrane helix</keyword>
<dbReference type="Pfam" id="PF12696">
    <property type="entry name" value="TraG-D_C"/>
    <property type="match status" value="1"/>
</dbReference>
<dbReference type="PANTHER" id="PTHR37937:SF1">
    <property type="entry name" value="CONJUGATIVE TRANSFER: DNA TRANSPORT"/>
    <property type="match status" value="1"/>
</dbReference>
<gene>
    <name evidence="8" type="ORF">SAMN04488561_3567</name>
</gene>
<name>A0A1H5N123_9ACTN</name>
<dbReference type="OrthoDB" id="226701at2"/>
<evidence type="ECO:0000256" key="6">
    <source>
        <dbReference type="SAM" id="Phobius"/>
    </source>
</evidence>
<protein>
    <submittedName>
        <fullName evidence="8">TraM recognition site of TraD and TraG</fullName>
    </submittedName>
</protein>
<dbReference type="AlphaFoldDB" id="A0A1H5N123"/>
<proteinExistence type="predicted"/>
<dbReference type="RefSeq" id="WP_069114092.1">
    <property type="nucleotide sequence ID" value="NZ_FNUC01000003.1"/>
</dbReference>
<comment type="subcellular location">
    <subcellularLocation>
        <location evidence="1">Cell membrane</location>
        <topology evidence="1">Multi-pass membrane protein</topology>
    </subcellularLocation>
</comment>
<evidence type="ECO:0000256" key="4">
    <source>
        <dbReference type="ARBA" id="ARBA00022989"/>
    </source>
</evidence>
<evidence type="ECO:0000256" key="5">
    <source>
        <dbReference type="ARBA" id="ARBA00023136"/>
    </source>
</evidence>
<keyword evidence="5 6" id="KW-0472">Membrane</keyword>
<keyword evidence="3 6" id="KW-0812">Transmembrane</keyword>
<dbReference type="PANTHER" id="PTHR37937">
    <property type="entry name" value="CONJUGATIVE TRANSFER: DNA TRANSPORT"/>
    <property type="match status" value="1"/>
</dbReference>
<organism evidence="8 9">
    <name type="scientific">Jiangella alba</name>
    <dbReference type="NCBI Taxonomy" id="561176"/>
    <lineage>
        <taxon>Bacteria</taxon>
        <taxon>Bacillati</taxon>
        <taxon>Actinomycetota</taxon>
        <taxon>Actinomycetes</taxon>
        <taxon>Jiangellales</taxon>
        <taxon>Jiangellaceae</taxon>
        <taxon>Jiangella</taxon>
    </lineage>
</organism>
<dbReference type="InterPro" id="IPR051539">
    <property type="entry name" value="T4SS-coupling_protein"/>
</dbReference>
<feature type="domain" description="TraD/TraG TraM recognition site" evidence="7">
    <location>
        <begin position="423"/>
        <end position="541"/>
    </location>
</feature>
<accession>A0A1H5N123</accession>
<feature type="transmembrane region" description="Helical" evidence="6">
    <location>
        <begin position="12"/>
        <end position="34"/>
    </location>
</feature>
<evidence type="ECO:0000256" key="2">
    <source>
        <dbReference type="ARBA" id="ARBA00022475"/>
    </source>
</evidence>
<dbReference type="EMBL" id="FNUC01000003">
    <property type="protein sequence ID" value="SEE94657.1"/>
    <property type="molecule type" value="Genomic_DNA"/>
</dbReference>
<dbReference type="GO" id="GO:0005886">
    <property type="term" value="C:plasma membrane"/>
    <property type="evidence" value="ECO:0007669"/>
    <property type="project" value="UniProtKB-SubCell"/>
</dbReference>
<keyword evidence="9" id="KW-1185">Reference proteome</keyword>
<evidence type="ECO:0000256" key="1">
    <source>
        <dbReference type="ARBA" id="ARBA00004651"/>
    </source>
</evidence>
<dbReference type="SUPFAM" id="SSF52540">
    <property type="entry name" value="P-loop containing nucleoside triphosphate hydrolases"/>
    <property type="match status" value="1"/>
</dbReference>
<reference evidence="9" key="1">
    <citation type="submission" date="2016-10" db="EMBL/GenBank/DDBJ databases">
        <authorList>
            <person name="Varghese N."/>
            <person name="Submissions S."/>
        </authorList>
    </citation>
    <scope>NUCLEOTIDE SEQUENCE [LARGE SCALE GENOMIC DNA]</scope>
    <source>
        <strain evidence="9">DSM 45237</strain>
    </source>
</reference>
<dbReference type="STRING" id="561176.SAMN04488561_3567"/>
<dbReference type="Gene3D" id="3.40.50.300">
    <property type="entry name" value="P-loop containing nucleotide triphosphate hydrolases"/>
    <property type="match status" value="1"/>
</dbReference>
<dbReference type="CDD" id="cd01127">
    <property type="entry name" value="TrwB_TraG_TraD_VirD4"/>
    <property type="match status" value="1"/>
</dbReference>
<keyword evidence="2" id="KW-1003">Cell membrane</keyword>
<evidence type="ECO:0000256" key="3">
    <source>
        <dbReference type="ARBA" id="ARBA00022692"/>
    </source>
</evidence>
<evidence type="ECO:0000313" key="9">
    <source>
        <dbReference type="Proteomes" id="UP000181980"/>
    </source>
</evidence>
<dbReference type="InterPro" id="IPR032689">
    <property type="entry name" value="TraG-D_C"/>
</dbReference>
<sequence>MNGRPGTTDDTLTNLGLGLLAAAVAGLGLLRAAASITAALTGRPQPDAGLTGGVAALQRPLEVDDAFASPGLSAGLYWTVVAATIGAVSFAAVVGWRLIRTRPATMRSRLARLAGGASRSEVTHAASPAALRRRAAVLRPSVRNPRPDDVGYFVGTSRGRQVWVTVEDSILLIGPPRSGKGVHIVISAILDAPGAVVTTSSRPDNVAATMRARERRGPVAVFDPERLVPGLPAGLRWSPVRGCEDALTAMVRAGGLATATSFSTVTNGDFWQGKTTAALQALLHAAALDARDTATLYRWALNPVAAGDAVRILQTNPAAADGWADSLDAMLSADPRTRDSIWQGVSLAMAPLADPGVLDAVSPRRGDSFDPEAFLRDGGTLYLLASGAAANASAPLVAAFVEDLTQTARRLAARSPGARLDPPLLLALDEIGNRAPLPSLPTLMADGGGSGITTMPVLQSMARARENWGDHNAAAIWDSAIVKIVLGGGSDSRELQDLSALLGERDEHTEAVTVERGGGRSTQRSVRRMPVMSADMLRMLPFGTAVVLLRTTPPIITRLRPWTRRPDGKQLARDRAAVEHLIRPS</sequence>
<evidence type="ECO:0000259" key="7">
    <source>
        <dbReference type="Pfam" id="PF12696"/>
    </source>
</evidence>
<dbReference type="InterPro" id="IPR027417">
    <property type="entry name" value="P-loop_NTPase"/>
</dbReference>
<evidence type="ECO:0000313" key="8">
    <source>
        <dbReference type="EMBL" id="SEE94657.1"/>
    </source>
</evidence>
<feature type="transmembrane region" description="Helical" evidence="6">
    <location>
        <begin position="76"/>
        <end position="99"/>
    </location>
</feature>
<dbReference type="Proteomes" id="UP000181980">
    <property type="component" value="Unassembled WGS sequence"/>
</dbReference>